<feature type="region of interest" description="Disordered" evidence="1">
    <location>
        <begin position="1"/>
        <end position="24"/>
    </location>
</feature>
<organism evidence="2 3">
    <name type="scientific">Paracraurococcus lichenis</name>
    <dbReference type="NCBI Taxonomy" id="3064888"/>
    <lineage>
        <taxon>Bacteria</taxon>
        <taxon>Pseudomonadati</taxon>
        <taxon>Pseudomonadota</taxon>
        <taxon>Alphaproteobacteria</taxon>
        <taxon>Acetobacterales</taxon>
        <taxon>Roseomonadaceae</taxon>
        <taxon>Paracraurococcus</taxon>
    </lineage>
</organism>
<dbReference type="RefSeq" id="WP_305107729.1">
    <property type="nucleotide sequence ID" value="NZ_JAUTWS010000061.1"/>
</dbReference>
<keyword evidence="3" id="KW-1185">Reference proteome</keyword>
<evidence type="ECO:0000313" key="3">
    <source>
        <dbReference type="Proteomes" id="UP001243009"/>
    </source>
</evidence>
<evidence type="ECO:0000313" key="2">
    <source>
        <dbReference type="EMBL" id="MDO9712868.1"/>
    </source>
</evidence>
<comment type="caution">
    <text evidence="2">The sequence shown here is derived from an EMBL/GenBank/DDBJ whole genome shotgun (WGS) entry which is preliminary data.</text>
</comment>
<proteinExistence type="predicted"/>
<gene>
    <name evidence="2" type="ORF">Q7A36_31345</name>
</gene>
<protein>
    <submittedName>
        <fullName evidence="2">Uncharacterized protein</fullName>
    </submittedName>
</protein>
<reference evidence="2 3" key="1">
    <citation type="submission" date="2023-08" db="EMBL/GenBank/DDBJ databases">
        <title>The draft genome sequence of Paracraurococcus sp. LOR1-02.</title>
        <authorList>
            <person name="Kingkaew E."/>
            <person name="Tanasupawat S."/>
        </authorList>
    </citation>
    <scope>NUCLEOTIDE SEQUENCE [LARGE SCALE GENOMIC DNA]</scope>
    <source>
        <strain evidence="2 3">LOR1-02</strain>
    </source>
</reference>
<accession>A0ABT9EA69</accession>
<name>A0ABT9EA69_9PROT</name>
<evidence type="ECO:0000256" key="1">
    <source>
        <dbReference type="SAM" id="MobiDB-lite"/>
    </source>
</evidence>
<dbReference type="EMBL" id="JAUTWS010000061">
    <property type="protein sequence ID" value="MDO9712868.1"/>
    <property type="molecule type" value="Genomic_DNA"/>
</dbReference>
<sequence>MVDDLTQGEPAFTVGNGMFPPARTPGPIVGRLRAALARVVRGEAFRGNADGNGSRVVVPGRR</sequence>
<dbReference type="Proteomes" id="UP001243009">
    <property type="component" value="Unassembled WGS sequence"/>
</dbReference>